<dbReference type="Gene3D" id="3.20.20.70">
    <property type="entry name" value="Aldolase class I"/>
    <property type="match status" value="1"/>
</dbReference>
<protein>
    <recommendedName>
        <fullName evidence="12">tRNA-dihydrouridine synthase</fullName>
        <ecNumber evidence="12">1.3.1.-</ecNumber>
    </recommendedName>
</protein>
<keyword evidence="7" id="KW-0521">NADP</keyword>
<dbReference type="InterPro" id="IPR024036">
    <property type="entry name" value="tRNA-dHydroUridine_Synthase_C"/>
</dbReference>
<evidence type="ECO:0000256" key="7">
    <source>
        <dbReference type="ARBA" id="ARBA00022857"/>
    </source>
</evidence>
<comment type="similarity">
    <text evidence="12">Belongs to the dus family.</text>
</comment>
<name>A0ABX9KGG0_9FUSO</name>
<evidence type="ECO:0000256" key="11">
    <source>
        <dbReference type="ARBA" id="ARBA00048802"/>
    </source>
</evidence>
<dbReference type="InterPro" id="IPR013785">
    <property type="entry name" value="Aldolase_TIM"/>
</dbReference>
<comment type="caution">
    <text evidence="14">The sequence shown here is derived from an EMBL/GenBank/DDBJ whole genome shotgun (WGS) entry which is preliminary data.</text>
</comment>
<accession>A0ABX9KGG0</accession>
<evidence type="ECO:0000256" key="6">
    <source>
        <dbReference type="ARBA" id="ARBA00022694"/>
    </source>
</evidence>
<keyword evidence="8" id="KW-0694">RNA-binding</keyword>
<dbReference type="PROSITE" id="PS01136">
    <property type="entry name" value="UPF0034"/>
    <property type="match status" value="1"/>
</dbReference>
<dbReference type="EC" id="1.3.1.-" evidence="12"/>
<dbReference type="InterPro" id="IPR018517">
    <property type="entry name" value="tRNA_hU_synthase_CS"/>
</dbReference>
<comment type="function">
    <text evidence="2 12">Catalyzes the synthesis of 5,6-dihydrouridine (D), a modified base found in the D-loop of most tRNAs, via the reduction of the C5-C6 double bond in target uridines.</text>
</comment>
<keyword evidence="3" id="KW-0820">tRNA-binding</keyword>
<comment type="catalytic activity">
    <reaction evidence="10">
        <text>a 5,6-dihydrouridine in tRNA + NADP(+) = a uridine in tRNA + NADPH + H(+)</text>
        <dbReference type="Rhea" id="RHEA:23624"/>
        <dbReference type="Rhea" id="RHEA-COMP:13339"/>
        <dbReference type="Rhea" id="RHEA-COMP:13887"/>
        <dbReference type="ChEBI" id="CHEBI:15378"/>
        <dbReference type="ChEBI" id="CHEBI:57783"/>
        <dbReference type="ChEBI" id="CHEBI:58349"/>
        <dbReference type="ChEBI" id="CHEBI:65315"/>
        <dbReference type="ChEBI" id="CHEBI:74443"/>
    </reaction>
</comment>
<evidence type="ECO:0000256" key="4">
    <source>
        <dbReference type="ARBA" id="ARBA00022630"/>
    </source>
</evidence>
<sequence length="317" mass="36434">MIKIYIAPMAGVTDYTYRRIMNKFHPDLMFTEMVSVNAVKMANEKTIKQMLRLLPNDGVQIFGRDIDVMVECAKYVESLGVTYIDVNMGCPMPKITKNGYGSALLEDPEHIRKLMTAIKNALKPETKLSMKIRIGYKEHKNPVEIAKIADELGLHHITVHGRTREQMYSGTANWETIKQIKEAVSIPVIGNGDIFTAEDAYEKATESGVDGIMLARGIYGNPWLIQQIRERFETGEVKTKITYIDKIDMALKHIDYMKEDYPEKQFNFEIRKHLCWYLKGITGGSKVKNLLNKIDNYDEISEVLIRLKEKLKEYNSQ</sequence>
<evidence type="ECO:0000313" key="14">
    <source>
        <dbReference type="EMBL" id="REI40976.1"/>
    </source>
</evidence>
<dbReference type="SUPFAM" id="SSF51395">
    <property type="entry name" value="FMN-linked oxidoreductases"/>
    <property type="match status" value="1"/>
</dbReference>
<proteinExistence type="inferred from homology"/>
<dbReference type="EMBL" id="QUAJ01000014">
    <property type="protein sequence ID" value="REI40976.1"/>
    <property type="molecule type" value="Genomic_DNA"/>
</dbReference>
<dbReference type="PANTHER" id="PTHR45846:SF1">
    <property type="entry name" value="TRNA-DIHYDROURIDINE(47) SYNTHASE [NAD(P)(+)]-LIKE"/>
    <property type="match status" value="1"/>
</dbReference>
<evidence type="ECO:0000256" key="3">
    <source>
        <dbReference type="ARBA" id="ARBA00022555"/>
    </source>
</evidence>
<evidence type="ECO:0000256" key="9">
    <source>
        <dbReference type="ARBA" id="ARBA00023002"/>
    </source>
</evidence>
<dbReference type="CDD" id="cd02801">
    <property type="entry name" value="DUS_like_FMN"/>
    <property type="match status" value="1"/>
</dbReference>
<dbReference type="InterPro" id="IPR004652">
    <property type="entry name" value="DusB-like"/>
</dbReference>
<dbReference type="RefSeq" id="WP_114642551.1">
    <property type="nucleotide sequence ID" value="NZ_JAACIO010000010.1"/>
</dbReference>
<evidence type="ECO:0000256" key="2">
    <source>
        <dbReference type="ARBA" id="ARBA00002790"/>
    </source>
</evidence>
<dbReference type="Pfam" id="PF01207">
    <property type="entry name" value="Dus"/>
    <property type="match status" value="1"/>
</dbReference>
<dbReference type="Gene3D" id="1.10.1200.80">
    <property type="entry name" value="Putative flavin oxidoreducatase, domain 2"/>
    <property type="match status" value="1"/>
</dbReference>
<evidence type="ECO:0000256" key="12">
    <source>
        <dbReference type="PIRNR" id="PIRNR006621"/>
    </source>
</evidence>
<dbReference type="NCBIfam" id="TIGR00737">
    <property type="entry name" value="nifR3_yhdG"/>
    <property type="match status" value="1"/>
</dbReference>
<comment type="catalytic activity">
    <reaction evidence="11">
        <text>a 5,6-dihydrouridine in tRNA + NAD(+) = a uridine in tRNA + NADH + H(+)</text>
        <dbReference type="Rhea" id="RHEA:54452"/>
        <dbReference type="Rhea" id="RHEA-COMP:13339"/>
        <dbReference type="Rhea" id="RHEA-COMP:13887"/>
        <dbReference type="ChEBI" id="CHEBI:15378"/>
        <dbReference type="ChEBI" id="CHEBI:57540"/>
        <dbReference type="ChEBI" id="CHEBI:57945"/>
        <dbReference type="ChEBI" id="CHEBI:65315"/>
        <dbReference type="ChEBI" id="CHEBI:74443"/>
    </reaction>
</comment>
<dbReference type="InterPro" id="IPR001269">
    <property type="entry name" value="DUS_fam"/>
</dbReference>
<comment type="cofactor">
    <cofactor evidence="1 12">
        <name>FMN</name>
        <dbReference type="ChEBI" id="CHEBI:58210"/>
    </cofactor>
</comment>
<keyword evidence="4 12" id="KW-0285">Flavoprotein</keyword>
<dbReference type="PANTHER" id="PTHR45846">
    <property type="entry name" value="TRNA-DIHYDROURIDINE(47) SYNTHASE [NAD(P)(+)]-LIKE"/>
    <property type="match status" value="1"/>
</dbReference>
<keyword evidence="6 12" id="KW-0819">tRNA processing</keyword>
<dbReference type="InterPro" id="IPR035587">
    <property type="entry name" value="DUS-like_FMN-bd"/>
</dbReference>
<gene>
    <name evidence="14" type="ORF">DYH56_09105</name>
</gene>
<dbReference type="PIRSF" id="PIRSF006621">
    <property type="entry name" value="Dus"/>
    <property type="match status" value="1"/>
</dbReference>
<keyword evidence="9 12" id="KW-0560">Oxidoreductase</keyword>
<evidence type="ECO:0000256" key="8">
    <source>
        <dbReference type="ARBA" id="ARBA00022884"/>
    </source>
</evidence>
<reference evidence="14 15" key="1">
    <citation type="submission" date="2018-08" db="EMBL/GenBank/DDBJ databases">
        <title>Draft genome sequence of Psychrilyobacter sp. strain SD5 isolated from Black Sea water.</title>
        <authorList>
            <person name="Yadav S."/>
            <person name="Villanueva L."/>
            <person name="Damste J.S.S."/>
        </authorList>
    </citation>
    <scope>NUCLEOTIDE SEQUENCE [LARGE SCALE GENOMIC DNA]</scope>
    <source>
        <strain evidence="14 15">SD5</strain>
    </source>
</reference>
<organism evidence="14 15">
    <name type="scientific">Psychrilyobacter piezotolerans</name>
    <dbReference type="NCBI Taxonomy" id="2293438"/>
    <lineage>
        <taxon>Bacteria</taxon>
        <taxon>Fusobacteriati</taxon>
        <taxon>Fusobacteriota</taxon>
        <taxon>Fusobacteriia</taxon>
        <taxon>Fusobacteriales</taxon>
        <taxon>Fusobacteriaceae</taxon>
        <taxon>Psychrilyobacter</taxon>
    </lineage>
</organism>
<keyword evidence="5 12" id="KW-0288">FMN</keyword>
<evidence type="ECO:0000256" key="10">
    <source>
        <dbReference type="ARBA" id="ARBA00048205"/>
    </source>
</evidence>
<evidence type="ECO:0000259" key="13">
    <source>
        <dbReference type="Pfam" id="PF01207"/>
    </source>
</evidence>
<evidence type="ECO:0000256" key="5">
    <source>
        <dbReference type="ARBA" id="ARBA00022643"/>
    </source>
</evidence>
<dbReference type="Proteomes" id="UP000263486">
    <property type="component" value="Unassembled WGS sequence"/>
</dbReference>
<keyword evidence="15" id="KW-1185">Reference proteome</keyword>
<feature type="domain" description="DUS-like FMN-binding" evidence="13">
    <location>
        <begin position="6"/>
        <end position="303"/>
    </location>
</feature>
<evidence type="ECO:0000313" key="15">
    <source>
        <dbReference type="Proteomes" id="UP000263486"/>
    </source>
</evidence>
<evidence type="ECO:0000256" key="1">
    <source>
        <dbReference type="ARBA" id="ARBA00001917"/>
    </source>
</evidence>